<reference evidence="4" key="1">
    <citation type="journal article" date="2017" name="Plant J.">
        <title>The pomegranate (Punica granatum L.) genome and the genomics of punicalagin biosynthesis.</title>
        <authorList>
            <person name="Qin G."/>
            <person name="Xu C."/>
            <person name="Ming R."/>
            <person name="Tang H."/>
            <person name="Guyot R."/>
            <person name="Kramer E.M."/>
            <person name="Hu Y."/>
            <person name="Yi X."/>
            <person name="Qi Y."/>
            <person name="Xu X."/>
            <person name="Gao Z."/>
            <person name="Pan H."/>
            <person name="Jian J."/>
            <person name="Tian Y."/>
            <person name="Yue Z."/>
            <person name="Xu Y."/>
        </authorList>
    </citation>
    <scope>NUCLEOTIDE SEQUENCE [LARGE SCALE GENOMIC DNA]</scope>
    <source>
        <strain evidence="4">cv. Dabenzi</strain>
    </source>
</reference>
<dbReference type="GeneID" id="116211932"/>
<organism evidence="3 4">
    <name type="scientific">Punica granatum</name>
    <name type="common">Pomegranate</name>
    <dbReference type="NCBI Taxonomy" id="22663"/>
    <lineage>
        <taxon>Eukaryota</taxon>
        <taxon>Viridiplantae</taxon>
        <taxon>Streptophyta</taxon>
        <taxon>Embryophyta</taxon>
        <taxon>Tracheophyta</taxon>
        <taxon>Spermatophyta</taxon>
        <taxon>Magnoliopsida</taxon>
        <taxon>eudicotyledons</taxon>
        <taxon>Gunneridae</taxon>
        <taxon>Pentapetalae</taxon>
        <taxon>rosids</taxon>
        <taxon>malvids</taxon>
        <taxon>Myrtales</taxon>
        <taxon>Lythraceae</taxon>
        <taxon>Punica</taxon>
    </lineage>
</organism>
<dbReference type="RefSeq" id="XP_031402332.1">
    <property type="nucleotide sequence ID" value="XM_031546472.1"/>
</dbReference>
<dbReference type="AlphaFoldDB" id="A0A218WUE3"/>
<evidence type="ECO:0000313" key="4">
    <source>
        <dbReference type="Proteomes" id="UP000197138"/>
    </source>
</evidence>
<evidence type="ECO:0000313" key="6">
    <source>
        <dbReference type="RefSeq" id="XP_031402332.1"/>
    </source>
</evidence>
<feature type="signal peptide" evidence="2">
    <location>
        <begin position="1"/>
        <end position="32"/>
    </location>
</feature>
<keyword evidence="2" id="KW-0732">Signal</keyword>
<reference evidence="3" key="2">
    <citation type="submission" date="2017-06" db="EMBL/GenBank/DDBJ databases">
        <title>The pomegranate genome and the genomics of punicalagin biosynthesis.</title>
        <authorList>
            <person name="Xu C."/>
        </authorList>
    </citation>
    <scope>NUCLEOTIDE SEQUENCE [LARGE SCALE GENOMIC DNA]</scope>
    <source>
        <tissue evidence="3">Fresh leaf</tissue>
    </source>
</reference>
<dbReference type="EMBL" id="MTKT01003224">
    <property type="protein sequence ID" value="OWM75831.1"/>
    <property type="molecule type" value="Genomic_DNA"/>
</dbReference>
<evidence type="ECO:0000313" key="5">
    <source>
        <dbReference type="Proteomes" id="UP000515151"/>
    </source>
</evidence>
<proteinExistence type="predicted"/>
<keyword evidence="5" id="KW-1185">Reference proteome</keyword>
<protein>
    <submittedName>
        <fullName evidence="6">Vegetative cell wall protein gp1-like</fullName>
    </submittedName>
</protein>
<reference evidence="6" key="4">
    <citation type="submission" date="2025-04" db="UniProtKB">
        <authorList>
            <consortium name="RefSeq"/>
        </authorList>
    </citation>
    <scope>IDENTIFICATION</scope>
    <source>
        <tissue evidence="6">Leaf</tissue>
    </source>
</reference>
<evidence type="ECO:0000256" key="2">
    <source>
        <dbReference type="SAM" id="SignalP"/>
    </source>
</evidence>
<accession>A0A218WUE3</accession>
<gene>
    <name evidence="6" type="primary">LOC116211932</name>
    <name evidence="3" type="ORF">CDL15_Pgr009475</name>
</gene>
<feature type="region of interest" description="Disordered" evidence="1">
    <location>
        <begin position="42"/>
        <end position="135"/>
    </location>
</feature>
<feature type="chain" id="PRO_5044569014" evidence="2">
    <location>
        <begin position="33"/>
        <end position="135"/>
    </location>
</feature>
<reference evidence="5" key="3">
    <citation type="journal article" date="2020" name="Plant Biotechnol. J.">
        <title>The pomegranate (Punica granatum L.) draft genome dissects genetic divergence between soft- and hard-seeded cultivars.</title>
        <authorList>
            <person name="Luo X."/>
            <person name="Li H."/>
            <person name="Wu Z."/>
            <person name="Yao W."/>
            <person name="Zhao P."/>
            <person name="Cao D."/>
            <person name="Yu H."/>
            <person name="Li K."/>
            <person name="Poudel K."/>
            <person name="Zhao D."/>
            <person name="Zhang F."/>
            <person name="Xia X."/>
            <person name="Chen L."/>
            <person name="Wang Q."/>
            <person name="Jing D."/>
            <person name="Cao S."/>
        </authorList>
    </citation>
    <scope>NUCLEOTIDE SEQUENCE [LARGE SCALE GENOMIC DNA]</scope>
</reference>
<feature type="compositionally biased region" description="Pro residues" evidence="1">
    <location>
        <begin position="71"/>
        <end position="102"/>
    </location>
</feature>
<evidence type="ECO:0000256" key="1">
    <source>
        <dbReference type="SAM" id="MobiDB-lite"/>
    </source>
</evidence>
<dbReference type="Proteomes" id="UP000197138">
    <property type="component" value="Unassembled WGS sequence"/>
</dbReference>
<sequence>MAAINKKKLGSLTILCLFIALNSDLFFSQSVAESHHLFLDYIHPTRPTSGSDHPATKNRTSEDDDGNSSTPTPPSPLPPSPPPLPPSAPPPPPTSPPPPAPPSRNDKSKSGVTGSLPRRSGSHAGSSTPSTPTRT</sequence>
<feature type="compositionally biased region" description="Polar residues" evidence="1">
    <location>
        <begin position="123"/>
        <end position="135"/>
    </location>
</feature>
<name>A0A218WUE3_PUNGR</name>
<evidence type="ECO:0000313" key="3">
    <source>
        <dbReference type="EMBL" id="OWM75831.1"/>
    </source>
</evidence>
<dbReference type="Proteomes" id="UP000515151">
    <property type="component" value="Chromosome 6"/>
</dbReference>